<dbReference type="InterPro" id="IPR008969">
    <property type="entry name" value="CarboxyPept-like_regulatory"/>
</dbReference>
<sequence>MKRNGLYKLVLAISLALYALSLMSVSSITSASTGVIIYSPIPNEHIPLINSTQLVFNVSIYAPQYAGATASYRIYGPDGISMNAPLPIGSGLIGSNGVLNYTVNISVSAFEQNGKPLAQFVPGEYIVALTIADNTTDIPIYLTPANVTTLDVIAFSQGQPLPGATIKVYSSTNVLLNQSVTGQNGVALIQVPYNPTTGSNYTIVLTKAGYEEVSTTVTVPSNFFGQYMVKIYTQPVVLAATPVYFQDMGIRENVTKPISSVYAAGAFENSTFSIIVNVTMSGEPVTNAIVTATYNGMTVTGKSIGNGLYNVSITIPVLTDNVPYVLDVNVTANYQGATAEFSVQVVATPNLYQEIATLQTEVSNLENEVSVLKSELSGNV</sequence>
<keyword evidence="1" id="KW-0175">Coiled coil</keyword>
<organism evidence="2">
    <name type="scientific">Candidatus Aramenus sulfurataquae</name>
    <dbReference type="NCBI Taxonomy" id="1326980"/>
    <lineage>
        <taxon>Archaea</taxon>
        <taxon>Thermoproteota</taxon>
        <taxon>Thermoprotei</taxon>
        <taxon>Sulfolobales</taxon>
        <taxon>Sulfolobaceae</taxon>
        <taxon>Candidatus Aramenus</taxon>
    </lineage>
</organism>
<feature type="coiled-coil region" evidence="1">
    <location>
        <begin position="348"/>
        <end position="375"/>
    </location>
</feature>
<feature type="non-terminal residue" evidence="2">
    <location>
        <position position="380"/>
    </location>
</feature>
<proteinExistence type="predicted"/>
<protein>
    <submittedName>
        <fullName evidence="2">Uncharacterized protein</fullName>
    </submittedName>
</protein>
<dbReference type="SUPFAM" id="SSF49464">
    <property type="entry name" value="Carboxypeptidase regulatory domain-like"/>
    <property type="match status" value="1"/>
</dbReference>
<accession>A0AAE3K3P1</accession>
<reference evidence="2" key="1">
    <citation type="submission" date="2022-05" db="EMBL/GenBank/DDBJ databases">
        <title>Metagenome Sequencing of an Archaeal-Dominated Microbial Community from a Hot Spring at the Los Azufres Geothermal Field, Mexico.</title>
        <authorList>
            <person name="Marin-Paredes R."/>
            <person name="Martinez-Romero E."/>
            <person name="Servin-Garciduenas L.E."/>
        </authorList>
    </citation>
    <scope>NUCLEOTIDE SEQUENCE</scope>
    <source>
        <strain evidence="2">AZ1-454</strain>
    </source>
</reference>
<name>A0AAE3K3P1_9CREN</name>
<dbReference type="Gene3D" id="2.60.40.1120">
    <property type="entry name" value="Carboxypeptidase-like, regulatory domain"/>
    <property type="match status" value="1"/>
</dbReference>
<dbReference type="AlphaFoldDB" id="A0AAE3K3P1"/>
<comment type="caution">
    <text evidence="2">The sequence shown here is derived from an EMBL/GenBank/DDBJ whole genome shotgun (WGS) entry which is preliminary data.</text>
</comment>
<dbReference type="EMBL" id="JZWS02000044">
    <property type="protein sequence ID" value="MCL7344808.1"/>
    <property type="molecule type" value="Genomic_DNA"/>
</dbReference>
<evidence type="ECO:0000313" key="2">
    <source>
        <dbReference type="EMBL" id="MCL7344808.1"/>
    </source>
</evidence>
<gene>
    <name evidence="2" type="ORF">TQ35_009585</name>
</gene>
<evidence type="ECO:0000256" key="1">
    <source>
        <dbReference type="SAM" id="Coils"/>
    </source>
</evidence>